<dbReference type="GO" id="GO:0048476">
    <property type="term" value="C:Holliday junction resolvase complex"/>
    <property type="evidence" value="ECO:0007669"/>
    <property type="project" value="InterPro"/>
</dbReference>
<dbReference type="GO" id="GO:0003677">
    <property type="term" value="F:DNA binding"/>
    <property type="evidence" value="ECO:0007669"/>
    <property type="project" value="InterPro"/>
</dbReference>
<evidence type="ECO:0000256" key="11">
    <source>
        <dbReference type="ARBA" id="ARBA00023204"/>
    </source>
</evidence>
<keyword evidence="17" id="KW-1185">Reference proteome</keyword>
<dbReference type="Pfam" id="PF02732">
    <property type="entry name" value="ERCC4"/>
    <property type="match status" value="1"/>
</dbReference>
<keyword evidence="7" id="KW-0227">DNA damage</keyword>
<evidence type="ECO:0000256" key="1">
    <source>
        <dbReference type="ARBA" id="ARBA00001946"/>
    </source>
</evidence>
<evidence type="ECO:0000256" key="2">
    <source>
        <dbReference type="ARBA" id="ARBA00004123"/>
    </source>
</evidence>
<evidence type="ECO:0000256" key="8">
    <source>
        <dbReference type="ARBA" id="ARBA00022801"/>
    </source>
</evidence>
<dbReference type="CDD" id="cd20085">
    <property type="entry name" value="XPF_nuclease_Mms4"/>
    <property type="match status" value="1"/>
</dbReference>
<dbReference type="RefSeq" id="XP_024722389.1">
    <property type="nucleotide sequence ID" value="XM_024870228.1"/>
</dbReference>
<dbReference type="OrthoDB" id="343092at2759"/>
<evidence type="ECO:0000256" key="9">
    <source>
        <dbReference type="ARBA" id="ARBA00022842"/>
    </source>
</evidence>
<feature type="domain" description="ERCC4" evidence="15">
    <location>
        <begin position="76"/>
        <end position="339"/>
    </location>
</feature>
<evidence type="ECO:0000256" key="14">
    <source>
        <dbReference type="SAM" id="MobiDB-lite"/>
    </source>
</evidence>
<dbReference type="GO" id="GO:0031297">
    <property type="term" value="P:replication fork processing"/>
    <property type="evidence" value="ECO:0007669"/>
    <property type="project" value="TreeGrafter"/>
</dbReference>
<proteinExistence type="inferred from homology"/>
<dbReference type="Gene3D" id="3.40.50.10130">
    <property type="match status" value="1"/>
</dbReference>
<dbReference type="AlphaFoldDB" id="A0A2T3B647"/>
<keyword evidence="13" id="KW-0469">Meiosis</keyword>
<feature type="compositionally biased region" description="Basic and acidic residues" evidence="14">
    <location>
        <begin position="1"/>
        <end position="27"/>
    </location>
</feature>
<keyword evidence="10" id="KW-0233">DNA recombination</keyword>
<keyword evidence="12" id="KW-0539">Nucleus</keyword>
<dbReference type="InParanoid" id="A0A2T3B647"/>
<dbReference type="Proteomes" id="UP000241818">
    <property type="component" value="Unassembled WGS sequence"/>
</dbReference>
<feature type="compositionally biased region" description="Basic and acidic residues" evidence="14">
    <location>
        <begin position="34"/>
        <end position="56"/>
    </location>
</feature>
<dbReference type="Gene3D" id="1.10.150.670">
    <property type="entry name" value="Crossover junction endonuclease EME1, DNA-binding domain"/>
    <property type="match status" value="1"/>
</dbReference>
<keyword evidence="11" id="KW-0234">DNA repair</keyword>
<evidence type="ECO:0000256" key="10">
    <source>
        <dbReference type="ARBA" id="ARBA00023172"/>
    </source>
</evidence>
<comment type="cofactor">
    <cofactor evidence="1">
        <name>Mg(2+)</name>
        <dbReference type="ChEBI" id="CHEBI:18420"/>
    </cofactor>
</comment>
<dbReference type="EMBL" id="KZ679009">
    <property type="protein sequence ID" value="PSS22234.1"/>
    <property type="molecule type" value="Genomic_DNA"/>
</dbReference>
<dbReference type="InterPro" id="IPR033310">
    <property type="entry name" value="Mms4/EME1/EME2"/>
</dbReference>
<dbReference type="InterPro" id="IPR042530">
    <property type="entry name" value="EME1/EME2_C"/>
</dbReference>
<evidence type="ECO:0000256" key="3">
    <source>
        <dbReference type="ARBA" id="ARBA00005313"/>
    </source>
</evidence>
<keyword evidence="6" id="KW-0255">Endonuclease</keyword>
<dbReference type="Pfam" id="PF21292">
    <property type="entry name" value="EME1-MUS81_C"/>
    <property type="match status" value="1"/>
</dbReference>
<dbReference type="GO" id="GO:0031573">
    <property type="term" value="P:mitotic intra-S DNA damage checkpoint signaling"/>
    <property type="evidence" value="ECO:0007669"/>
    <property type="project" value="TreeGrafter"/>
</dbReference>
<protein>
    <recommendedName>
        <fullName evidence="15">ERCC4 domain-containing protein</fullName>
    </recommendedName>
</protein>
<dbReference type="GO" id="GO:0008821">
    <property type="term" value="F:crossover junction DNA endonuclease activity"/>
    <property type="evidence" value="ECO:0007669"/>
    <property type="project" value="TreeGrafter"/>
</dbReference>
<dbReference type="PANTHER" id="PTHR21077:SF5">
    <property type="entry name" value="CROSSOVER JUNCTION ENDONUCLEASE MMS4"/>
    <property type="match status" value="1"/>
</dbReference>
<keyword evidence="8" id="KW-0378">Hydrolase</keyword>
<comment type="similarity">
    <text evidence="3">Belongs to the EME1/MMS4 family.</text>
</comment>
<name>A0A2T3B647_AMORE</name>
<evidence type="ECO:0000313" key="17">
    <source>
        <dbReference type="Proteomes" id="UP000241818"/>
    </source>
</evidence>
<dbReference type="STRING" id="857342.A0A2T3B647"/>
<dbReference type="PANTHER" id="PTHR21077">
    <property type="entry name" value="EME1 PROTEIN"/>
    <property type="match status" value="1"/>
</dbReference>
<organism evidence="16 17">
    <name type="scientific">Amorphotheca resinae ATCC 22711</name>
    <dbReference type="NCBI Taxonomy" id="857342"/>
    <lineage>
        <taxon>Eukaryota</taxon>
        <taxon>Fungi</taxon>
        <taxon>Dikarya</taxon>
        <taxon>Ascomycota</taxon>
        <taxon>Pezizomycotina</taxon>
        <taxon>Leotiomycetes</taxon>
        <taxon>Helotiales</taxon>
        <taxon>Amorphothecaceae</taxon>
        <taxon>Amorphotheca</taxon>
    </lineage>
</organism>
<keyword evidence="4" id="KW-0540">Nuclease</keyword>
<dbReference type="GO" id="GO:0006302">
    <property type="term" value="P:double-strand break repair"/>
    <property type="evidence" value="ECO:0007669"/>
    <property type="project" value="TreeGrafter"/>
</dbReference>
<reference evidence="16 17" key="1">
    <citation type="journal article" date="2018" name="New Phytol.">
        <title>Comparative genomics and transcriptomics depict ericoid mycorrhizal fungi as versatile saprotrophs and plant mutualists.</title>
        <authorList>
            <person name="Martino E."/>
            <person name="Morin E."/>
            <person name="Grelet G.A."/>
            <person name="Kuo A."/>
            <person name="Kohler A."/>
            <person name="Daghino S."/>
            <person name="Barry K.W."/>
            <person name="Cichocki N."/>
            <person name="Clum A."/>
            <person name="Dockter R.B."/>
            <person name="Hainaut M."/>
            <person name="Kuo R.C."/>
            <person name="LaButti K."/>
            <person name="Lindahl B.D."/>
            <person name="Lindquist E.A."/>
            <person name="Lipzen A."/>
            <person name="Khouja H.R."/>
            <person name="Magnuson J."/>
            <person name="Murat C."/>
            <person name="Ohm R.A."/>
            <person name="Singer S.W."/>
            <person name="Spatafora J.W."/>
            <person name="Wang M."/>
            <person name="Veneault-Fourrey C."/>
            <person name="Henrissat B."/>
            <person name="Grigoriev I.V."/>
            <person name="Martin F.M."/>
            <person name="Perotto S."/>
        </authorList>
    </citation>
    <scope>NUCLEOTIDE SEQUENCE [LARGE SCALE GENOMIC DNA]</scope>
    <source>
        <strain evidence="16 17">ATCC 22711</strain>
    </source>
</reference>
<dbReference type="GO" id="GO:0005634">
    <property type="term" value="C:nucleus"/>
    <property type="evidence" value="ECO:0007669"/>
    <property type="project" value="UniProtKB-SubCell"/>
</dbReference>
<evidence type="ECO:0000259" key="15">
    <source>
        <dbReference type="SMART" id="SM00891"/>
    </source>
</evidence>
<feature type="region of interest" description="Disordered" evidence="14">
    <location>
        <begin position="1"/>
        <end position="56"/>
    </location>
</feature>
<keyword evidence="9" id="KW-0460">Magnesium</keyword>
<accession>A0A2T3B647</accession>
<dbReference type="InterPro" id="IPR047521">
    <property type="entry name" value="XPF_nuclease_EME1_ascomycetes"/>
</dbReference>
<dbReference type="FunFam" id="1.10.150.670:FF:000004">
    <property type="entry name" value="Crossover junction endonuclease EME1"/>
    <property type="match status" value="1"/>
</dbReference>
<dbReference type="InterPro" id="IPR006166">
    <property type="entry name" value="ERCC4_domain"/>
</dbReference>
<evidence type="ECO:0000256" key="6">
    <source>
        <dbReference type="ARBA" id="ARBA00022759"/>
    </source>
</evidence>
<evidence type="ECO:0000256" key="7">
    <source>
        <dbReference type="ARBA" id="ARBA00022763"/>
    </source>
</evidence>
<evidence type="ECO:0000313" key="16">
    <source>
        <dbReference type="EMBL" id="PSS22234.1"/>
    </source>
</evidence>
<evidence type="ECO:0000256" key="5">
    <source>
        <dbReference type="ARBA" id="ARBA00022723"/>
    </source>
</evidence>
<evidence type="ECO:0000256" key="4">
    <source>
        <dbReference type="ARBA" id="ARBA00022722"/>
    </source>
</evidence>
<sequence length="386" mass="44093">VLDNYNAEREKERKAKEKAQKAAERTVSKQTKQASKEAEKERKRLEREEKAREKERAAELAKVNIVRTNKQRSSHEMIVDLPSKLSDSILAEQVLKLLGKSEIRHSNWESSIPVIKWRREVSSAYNEEMGQWEPVAPHIKPENHVMFIMSAKEFVELATGKEGKDIDAHVLGLKAKFTSCDIIYLIEGLAVWMRKNRAIQNRKFTEAVRNQMSQDEPAATQRARKKKEQEEYVDEDLVEDALLRLQVMHGTLIHHTAAMIETAEWIVVFTQHISTIPYRRQEQSLNTSFCMASGQVKSGENAADTFTKMLQEMKLITAPVAYGIAAEYPSAQKLMKGLEKHGPLALEDCRKTANKNGAFTDRRVGPAISRRMYKVFTGRDENSLNV</sequence>
<dbReference type="SMART" id="SM00891">
    <property type="entry name" value="ERCC4"/>
    <property type="match status" value="1"/>
</dbReference>
<evidence type="ECO:0000256" key="12">
    <source>
        <dbReference type="ARBA" id="ARBA00023242"/>
    </source>
</evidence>
<comment type="subcellular location">
    <subcellularLocation>
        <location evidence="2">Nucleus</location>
    </subcellularLocation>
</comment>
<evidence type="ECO:0000256" key="13">
    <source>
        <dbReference type="ARBA" id="ARBA00023254"/>
    </source>
</evidence>
<keyword evidence="5" id="KW-0479">Metal-binding</keyword>
<dbReference type="GeneID" id="36578309"/>
<dbReference type="GO" id="GO:0000712">
    <property type="term" value="P:resolution of meiotic recombination intermediates"/>
    <property type="evidence" value="ECO:0007669"/>
    <property type="project" value="TreeGrafter"/>
</dbReference>
<feature type="non-terminal residue" evidence="16">
    <location>
        <position position="1"/>
    </location>
</feature>
<gene>
    <name evidence="16" type="ORF">M430DRAFT_99854</name>
</gene>
<dbReference type="GO" id="GO:0046872">
    <property type="term" value="F:metal ion binding"/>
    <property type="evidence" value="ECO:0007669"/>
    <property type="project" value="UniProtKB-KW"/>
</dbReference>
<feature type="region of interest" description="Disordered" evidence="14">
    <location>
        <begin position="210"/>
        <end position="229"/>
    </location>
</feature>